<dbReference type="PANTHER" id="PTHR10353:SF29">
    <property type="entry name" value="BETA-GLUCOSIDASE 11"/>
    <property type="match status" value="1"/>
</dbReference>
<evidence type="ECO:0000313" key="3">
    <source>
        <dbReference type="EMBL" id="CAI0467648.1"/>
    </source>
</evidence>
<protein>
    <recommendedName>
        <fullName evidence="5">Beta-glucosidase</fullName>
    </recommendedName>
</protein>
<dbReference type="EMBL" id="CAMGYJ010000008">
    <property type="protein sequence ID" value="CAI0467648.1"/>
    <property type="molecule type" value="Genomic_DNA"/>
</dbReference>
<reference evidence="3" key="1">
    <citation type="submission" date="2022-08" db="EMBL/GenBank/DDBJ databases">
        <authorList>
            <person name="Gutierrez-Valencia J."/>
        </authorList>
    </citation>
    <scope>NUCLEOTIDE SEQUENCE</scope>
</reference>
<sequence length="130" mass="14662">YGNFCREDFRAYAEVCFKVFGDRVSHWTTVNEPNILAHGSYDQGISPPGHCSPPFGAAACVHGNSTTEPYLVLHNILLAHASTVELYRRNYQVGWLTFDPSPRALLSDDHEEQLYIVQSADTRYLMVVEV</sequence>
<keyword evidence="4" id="KW-1185">Reference proteome</keyword>
<proteinExistence type="inferred from homology"/>
<organism evidence="3 4">
    <name type="scientific">Linum tenue</name>
    <dbReference type="NCBI Taxonomy" id="586396"/>
    <lineage>
        <taxon>Eukaryota</taxon>
        <taxon>Viridiplantae</taxon>
        <taxon>Streptophyta</taxon>
        <taxon>Embryophyta</taxon>
        <taxon>Tracheophyta</taxon>
        <taxon>Spermatophyta</taxon>
        <taxon>Magnoliopsida</taxon>
        <taxon>eudicotyledons</taxon>
        <taxon>Gunneridae</taxon>
        <taxon>Pentapetalae</taxon>
        <taxon>rosids</taxon>
        <taxon>fabids</taxon>
        <taxon>Malpighiales</taxon>
        <taxon>Linaceae</taxon>
        <taxon>Linum</taxon>
    </lineage>
</organism>
<comment type="caution">
    <text evidence="3">The sequence shown here is derived from an EMBL/GenBank/DDBJ whole genome shotgun (WGS) entry which is preliminary data.</text>
</comment>
<dbReference type="Gene3D" id="3.20.20.80">
    <property type="entry name" value="Glycosidases"/>
    <property type="match status" value="1"/>
</dbReference>
<dbReference type="SUPFAM" id="SSF51445">
    <property type="entry name" value="(Trans)glycosidases"/>
    <property type="match status" value="1"/>
</dbReference>
<dbReference type="InterPro" id="IPR001360">
    <property type="entry name" value="Glyco_hydro_1"/>
</dbReference>
<comment type="similarity">
    <text evidence="1 2">Belongs to the glycosyl hydrolase 1 family.</text>
</comment>
<dbReference type="InterPro" id="IPR017853">
    <property type="entry name" value="GH"/>
</dbReference>
<evidence type="ECO:0000313" key="4">
    <source>
        <dbReference type="Proteomes" id="UP001154282"/>
    </source>
</evidence>
<evidence type="ECO:0000256" key="1">
    <source>
        <dbReference type="ARBA" id="ARBA00010838"/>
    </source>
</evidence>
<dbReference type="Proteomes" id="UP001154282">
    <property type="component" value="Unassembled WGS sequence"/>
</dbReference>
<dbReference type="PANTHER" id="PTHR10353">
    <property type="entry name" value="GLYCOSYL HYDROLASE"/>
    <property type="match status" value="1"/>
</dbReference>
<dbReference type="Pfam" id="PF00232">
    <property type="entry name" value="Glyco_hydro_1"/>
    <property type="match status" value="1"/>
</dbReference>
<gene>
    <name evidence="3" type="ORF">LITE_LOCUS37525</name>
</gene>
<dbReference type="AlphaFoldDB" id="A0AAV0PBH8"/>
<feature type="non-terminal residue" evidence="3">
    <location>
        <position position="1"/>
    </location>
</feature>
<evidence type="ECO:0008006" key="5">
    <source>
        <dbReference type="Google" id="ProtNLM"/>
    </source>
</evidence>
<name>A0AAV0PBH8_9ROSI</name>
<evidence type="ECO:0000256" key="2">
    <source>
        <dbReference type="RuleBase" id="RU003690"/>
    </source>
</evidence>
<dbReference type="GO" id="GO:0008422">
    <property type="term" value="F:beta-glucosidase activity"/>
    <property type="evidence" value="ECO:0007669"/>
    <property type="project" value="TreeGrafter"/>
</dbReference>
<dbReference type="GO" id="GO:0005975">
    <property type="term" value="P:carbohydrate metabolic process"/>
    <property type="evidence" value="ECO:0007669"/>
    <property type="project" value="InterPro"/>
</dbReference>
<accession>A0AAV0PBH8</accession>